<keyword evidence="3" id="KW-0539">Nucleus</keyword>
<dbReference type="GO" id="GO:0007062">
    <property type="term" value="P:sister chromatid cohesion"/>
    <property type="evidence" value="ECO:0007669"/>
    <property type="project" value="InterPro"/>
</dbReference>
<evidence type="ECO:0000259" key="5">
    <source>
        <dbReference type="Pfam" id="PF04824"/>
    </source>
</evidence>
<dbReference type="CDD" id="cd21788">
    <property type="entry name" value="Rad21_Rec8_M_SpRad21p-like"/>
    <property type="match status" value="1"/>
</dbReference>
<dbReference type="SUPFAM" id="SSF46785">
    <property type="entry name" value="Winged helix' DNA-binding domain"/>
    <property type="match status" value="1"/>
</dbReference>
<evidence type="ECO:0000256" key="1">
    <source>
        <dbReference type="ARBA" id="ARBA00004123"/>
    </source>
</evidence>
<feature type="domain" description="Rad21/Rec8-like protein N-terminal" evidence="6">
    <location>
        <begin position="1"/>
        <end position="102"/>
    </location>
</feature>
<dbReference type="GO" id="GO:0008278">
    <property type="term" value="C:cohesin complex"/>
    <property type="evidence" value="ECO:0007669"/>
    <property type="project" value="InterPro"/>
</dbReference>
<feature type="region of interest" description="Disordered" evidence="4">
    <location>
        <begin position="325"/>
        <end position="370"/>
    </location>
</feature>
<dbReference type="PANTHER" id="PTHR12585">
    <property type="entry name" value="SCC1 / RAD21 FAMILY MEMBER"/>
    <property type="match status" value="1"/>
</dbReference>
<sequence>MFYSEAILSKKGPLAKVWLAAHWERKLSKTQFLQTNIQNSVGAILGGDQPPMALRLSGQLLLGVVRIYSRKARYLLEDCNEALVKIKLAFTPGVVDMPEESTVANFHAITLPDNITEYDILLPEPGFNLAAWDDQTQTLLVSSHQPSNTSRPQDITIRDSFDMSLDITVGDDLLGDAFDEDGGLNLVLNFEDELDPRIAQGSGSSHGSPRAIDVEVARRDAAQGTEMAIEDIIGLHDMDIDKNLLEDTNLNLDGEINRGLSELDREGEGGVVEGQEGNIEQQLSEQRSGNEMDIEGVDVNVLIGDYDHELQMSDELRHLRLEDGARNLDDPEAPVFAPDASPRNNEEEQFQFQSPEAEPQQPVTSSNRRKRKILDEITELSNKHIAAQVKDTSDIVTKPSFLPSSRKLLRLSEIRNLGVFYFFDLTAPANILPELHRLFSRKRIRTQPPEPMLPTDSIQTENDTPVVETPAENGISTASVEEGPGQVEGGQQRDQALGNDLMSPDYAQDFFDDNMDSPPQVPGNDNSNISPEHMADDEGSPQGLTIFDQDDSQDQQTGSEVTFSKNTIKAMRLLQREFERTSNEGGSRRLREKTPISYETVAGKAKRQDAVKLFFELLVLKTKDVIDVQQKKSYGDIDIRPKAKMFDTLAASAVR</sequence>
<dbReference type="GO" id="GO:0003682">
    <property type="term" value="F:chromatin binding"/>
    <property type="evidence" value="ECO:0007669"/>
    <property type="project" value="TreeGrafter"/>
</dbReference>
<dbReference type="InterPro" id="IPR023093">
    <property type="entry name" value="ScpA-like_C"/>
</dbReference>
<dbReference type="PANTHER" id="PTHR12585:SF69">
    <property type="entry name" value="FI11703P"/>
    <property type="match status" value="1"/>
</dbReference>
<dbReference type="Proteomes" id="UP000789739">
    <property type="component" value="Unassembled WGS sequence"/>
</dbReference>
<evidence type="ECO:0000256" key="4">
    <source>
        <dbReference type="SAM" id="MobiDB-lite"/>
    </source>
</evidence>
<name>A0A9N8VKU9_9GLOM</name>
<evidence type="ECO:0000313" key="8">
    <source>
        <dbReference type="Proteomes" id="UP000789739"/>
    </source>
</evidence>
<evidence type="ECO:0000313" key="7">
    <source>
        <dbReference type="EMBL" id="CAG8453711.1"/>
    </source>
</evidence>
<keyword evidence="8" id="KW-1185">Reference proteome</keyword>
<comment type="caution">
    <text evidence="7">The sequence shown here is derived from an EMBL/GenBank/DDBJ whole genome shotgun (WGS) entry which is preliminary data.</text>
</comment>
<reference evidence="7" key="1">
    <citation type="submission" date="2021-06" db="EMBL/GenBank/DDBJ databases">
        <authorList>
            <person name="Kallberg Y."/>
            <person name="Tangrot J."/>
            <person name="Rosling A."/>
        </authorList>
    </citation>
    <scope>NUCLEOTIDE SEQUENCE</scope>
    <source>
        <strain evidence="7">BR232B</strain>
    </source>
</reference>
<dbReference type="EMBL" id="CAJVPI010000008">
    <property type="protein sequence ID" value="CAG8453711.1"/>
    <property type="molecule type" value="Genomic_DNA"/>
</dbReference>
<dbReference type="AlphaFoldDB" id="A0A9N8VKU9"/>
<dbReference type="Pfam" id="PF04824">
    <property type="entry name" value="Rad21_Rec8"/>
    <property type="match status" value="1"/>
</dbReference>
<dbReference type="InterPro" id="IPR006910">
    <property type="entry name" value="Rad21_Rec8_N"/>
</dbReference>
<protein>
    <submittedName>
        <fullName evidence="7">1016_t:CDS:1</fullName>
    </submittedName>
</protein>
<organism evidence="7 8">
    <name type="scientific">Paraglomus brasilianum</name>
    <dbReference type="NCBI Taxonomy" id="144538"/>
    <lineage>
        <taxon>Eukaryota</taxon>
        <taxon>Fungi</taxon>
        <taxon>Fungi incertae sedis</taxon>
        <taxon>Mucoromycota</taxon>
        <taxon>Glomeromycotina</taxon>
        <taxon>Glomeromycetes</taxon>
        <taxon>Paraglomerales</taxon>
        <taxon>Paraglomeraceae</taxon>
        <taxon>Paraglomus</taxon>
    </lineage>
</organism>
<feature type="domain" description="Rad21/Rec8-like protein C-terminal eukaryotic" evidence="5">
    <location>
        <begin position="592"/>
        <end position="645"/>
    </location>
</feature>
<dbReference type="InterPro" id="IPR039781">
    <property type="entry name" value="Rad21/Rec8-like"/>
</dbReference>
<dbReference type="GO" id="GO:0005634">
    <property type="term" value="C:nucleus"/>
    <property type="evidence" value="ECO:0007669"/>
    <property type="project" value="UniProtKB-SubCell"/>
</dbReference>
<evidence type="ECO:0000259" key="6">
    <source>
        <dbReference type="Pfam" id="PF04825"/>
    </source>
</evidence>
<proteinExistence type="inferred from homology"/>
<dbReference type="InterPro" id="IPR006909">
    <property type="entry name" value="Rad21/Rec8_C_eu"/>
</dbReference>
<dbReference type="Gene3D" id="1.10.10.580">
    <property type="entry name" value="Structural maintenance of chromosome 1. Chain E"/>
    <property type="match status" value="1"/>
</dbReference>
<dbReference type="OrthoDB" id="10071381at2759"/>
<gene>
    <name evidence="7" type="ORF">PBRASI_LOCUS184</name>
</gene>
<feature type="region of interest" description="Disordered" evidence="4">
    <location>
        <begin position="446"/>
        <end position="559"/>
    </location>
</feature>
<dbReference type="GO" id="GO:1990414">
    <property type="term" value="P:replication-born double-strand break repair via sister chromatid exchange"/>
    <property type="evidence" value="ECO:0007669"/>
    <property type="project" value="TreeGrafter"/>
</dbReference>
<comment type="similarity">
    <text evidence="2">Belongs to the rad21 family.</text>
</comment>
<dbReference type="Pfam" id="PF04825">
    <property type="entry name" value="Rad21_Rec8_N"/>
    <property type="match status" value="1"/>
</dbReference>
<accession>A0A9N8VKU9</accession>
<dbReference type="InterPro" id="IPR036390">
    <property type="entry name" value="WH_DNA-bd_sf"/>
</dbReference>
<evidence type="ECO:0000256" key="3">
    <source>
        <dbReference type="ARBA" id="ARBA00023242"/>
    </source>
</evidence>
<evidence type="ECO:0000256" key="2">
    <source>
        <dbReference type="ARBA" id="ARBA00009870"/>
    </source>
</evidence>
<comment type="subcellular location">
    <subcellularLocation>
        <location evidence="1">Nucleus</location>
    </subcellularLocation>
</comment>
<feature type="compositionally biased region" description="Low complexity" evidence="4">
    <location>
        <begin position="480"/>
        <end position="492"/>
    </location>
</feature>